<keyword evidence="1" id="KW-0812">Transmembrane</keyword>
<evidence type="ECO:0000313" key="2">
    <source>
        <dbReference type="EMBL" id="MBV7259205.1"/>
    </source>
</evidence>
<dbReference type="RefSeq" id="WP_218404452.1">
    <property type="nucleotide sequence ID" value="NZ_JAGSPC010000001.1"/>
</dbReference>
<name>A0A9X1F5I5_9SPHN</name>
<dbReference type="EMBL" id="JAGSPC010000001">
    <property type="protein sequence ID" value="MBV7259205.1"/>
    <property type="molecule type" value="Genomic_DNA"/>
</dbReference>
<sequence length="258" mass="27914">MHSPFERALKFGFLGLAVLSLSAQREPVLVPEVSQSRIEVRQGFTGANLLLYGAVIDPVGGRERTQYDIVVVLKGPAEPVRLREKDRIAGIWMNAGSSDFRSVPSFFAVASSRPVDEIVDERTAAIYELGTDFIQLSPSGEIEPEEQNRFAAGLVDMRQRAGLYKVDPDGVRISEGVLYQARIALPSNVITGPYTAETFAIAEGRVLASATAEIEVAKVGLEGQVVNAAERSSLLYGLVAIILSLGMGLIAGRYFNRS</sequence>
<keyword evidence="1" id="KW-1133">Transmembrane helix</keyword>
<keyword evidence="3" id="KW-1185">Reference proteome</keyword>
<reference evidence="2" key="1">
    <citation type="submission" date="2021-04" db="EMBL/GenBank/DDBJ databases">
        <authorList>
            <person name="Pira H."/>
            <person name="Risdian C."/>
            <person name="Wink J."/>
        </authorList>
    </citation>
    <scope>NUCLEOTIDE SEQUENCE</scope>
    <source>
        <strain evidence="2">WH158</strain>
    </source>
</reference>
<keyword evidence="1" id="KW-0472">Membrane</keyword>
<proteinExistence type="predicted"/>
<dbReference type="Proteomes" id="UP001138681">
    <property type="component" value="Unassembled WGS sequence"/>
</dbReference>
<accession>A0A9X1F5I5</accession>
<comment type="caution">
    <text evidence="2">The sequence shown here is derived from an EMBL/GenBank/DDBJ whole genome shotgun (WGS) entry which is preliminary data.</text>
</comment>
<gene>
    <name evidence="2" type="ORF">KCG46_06425</name>
</gene>
<organism evidence="2 3">
    <name type="scientific">Erythrobacter crassostreae</name>
    <dbReference type="NCBI Taxonomy" id="2828328"/>
    <lineage>
        <taxon>Bacteria</taxon>
        <taxon>Pseudomonadati</taxon>
        <taxon>Pseudomonadota</taxon>
        <taxon>Alphaproteobacteria</taxon>
        <taxon>Sphingomonadales</taxon>
        <taxon>Erythrobacteraceae</taxon>
        <taxon>Erythrobacter/Porphyrobacter group</taxon>
        <taxon>Erythrobacter</taxon>
    </lineage>
</organism>
<feature type="transmembrane region" description="Helical" evidence="1">
    <location>
        <begin position="234"/>
        <end position="255"/>
    </location>
</feature>
<evidence type="ECO:0000256" key="1">
    <source>
        <dbReference type="SAM" id="Phobius"/>
    </source>
</evidence>
<protein>
    <submittedName>
        <fullName evidence="2">TIGR02186 family protein</fullName>
    </submittedName>
</protein>
<evidence type="ECO:0000313" key="3">
    <source>
        <dbReference type="Proteomes" id="UP001138681"/>
    </source>
</evidence>
<dbReference type="AlphaFoldDB" id="A0A9X1F5I5"/>
<dbReference type="Pfam" id="PF09608">
    <property type="entry name" value="Alph_Pro_TM"/>
    <property type="match status" value="1"/>
</dbReference>
<dbReference type="InterPro" id="IPR019088">
    <property type="entry name" value="CHP02186-rel_TM"/>
</dbReference>